<reference evidence="2 3" key="1">
    <citation type="submission" date="2017-04" db="EMBL/GenBank/DDBJ databases">
        <authorList>
            <person name="Afonso C.L."/>
            <person name="Miller P.J."/>
            <person name="Scott M.A."/>
            <person name="Spackman E."/>
            <person name="Goraichik I."/>
            <person name="Dimitrov K.M."/>
            <person name="Suarez D.L."/>
            <person name="Swayne D.E."/>
        </authorList>
    </citation>
    <scope>NUCLEOTIDE SEQUENCE [LARGE SCALE GENOMIC DNA]</scope>
    <source>
        <strain evidence="2 3">DSM 5090</strain>
    </source>
</reference>
<dbReference type="PANTHER" id="PTHR42924:SF3">
    <property type="entry name" value="POLYMERASE_HISTIDINOL PHOSPHATASE N-TERMINAL DOMAIN-CONTAINING PROTEIN"/>
    <property type="match status" value="1"/>
</dbReference>
<organism evidence="2 3">
    <name type="scientific">Sporomusa malonica</name>
    <dbReference type="NCBI Taxonomy" id="112901"/>
    <lineage>
        <taxon>Bacteria</taxon>
        <taxon>Bacillati</taxon>
        <taxon>Bacillota</taxon>
        <taxon>Negativicutes</taxon>
        <taxon>Selenomonadales</taxon>
        <taxon>Sporomusaceae</taxon>
        <taxon>Sporomusa</taxon>
    </lineage>
</organism>
<dbReference type="SUPFAM" id="SSF89550">
    <property type="entry name" value="PHP domain-like"/>
    <property type="match status" value="1"/>
</dbReference>
<feature type="domain" description="Polymerase/histidinol phosphatase N-terminal" evidence="1">
    <location>
        <begin position="7"/>
        <end position="75"/>
    </location>
</feature>
<accession>A0A1W2CE08</accession>
<dbReference type="RefSeq" id="WP_245823982.1">
    <property type="nucleotide sequence ID" value="NZ_CP155572.1"/>
</dbReference>
<dbReference type="InterPro" id="IPR003141">
    <property type="entry name" value="Pol/His_phosphatase_N"/>
</dbReference>
<dbReference type="PANTHER" id="PTHR42924">
    <property type="entry name" value="EXONUCLEASE"/>
    <property type="match status" value="1"/>
</dbReference>
<evidence type="ECO:0000313" key="3">
    <source>
        <dbReference type="Proteomes" id="UP000192738"/>
    </source>
</evidence>
<dbReference type="GO" id="GO:0004534">
    <property type="term" value="F:5'-3' RNA exonuclease activity"/>
    <property type="evidence" value="ECO:0007669"/>
    <property type="project" value="TreeGrafter"/>
</dbReference>
<evidence type="ECO:0000259" key="1">
    <source>
        <dbReference type="SMART" id="SM00481"/>
    </source>
</evidence>
<dbReference type="Pfam" id="PF02811">
    <property type="entry name" value="PHP"/>
    <property type="match status" value="1"/>
</dbReference>
<dbReference type="InterPro" id="IPR004013">
    <property type="entry name" value="PHP_dom"/>
</dbReference>
<gene>
    <name evidence="2" type="ORF">SAMN04488500_110141</name>
</gene>
<name>A0A1W2CE08_9FIRM</name>
<dbReference type="Proteomes" id="UP000192738">
    <property type="component" value="Unassembled WGS sequence"/>
</dbReference>
<dbReference type="STRING" id="112901.SAMN04488500_110141"/>
<dbReference type="CDD" id="cd07432">
    <property type="entry name" value="PHP_HisPPase"/>
    <property type="match status" value="1"/>
</dbReference>
<proteinExistence type="predicted"/>
<evidence type="ECO:0000313" key="2">
    <source>
        <dbReference type="EMBL" id="SMC83505.1"/>
    </source>
</evidence>
<keyword evidence="3" id="KW-1185">Reference proteome</keyword>
<dbReference type="InterPro" id="IPR052018">
    <property type="entry name" value="PHP_domain"/>
</dbReference>
<dbReference type="InterPro" id="IPR016195">
    <property type="entry name" value="Pol/histidinol_Pase-like"/>
</dbReference>
<dbReference type="EMBL" id="FWXI01000010">
    <property type="protein sequence ID" value="SMC83505.1"/>
    <property type="molecule type" value="Genomic_DNA"/>
</dbReference>
<dbReference type="GO" id="GO:0035312">
    <property type="term" value="F:5'-3' DNA exonuclease activity"/>
    <property type="evidence" value="ECO:0007669"/>
    <property type="project" value="TreeGrafter"/>
</dbReference>
<dbReference type="AlphaFoldDB" id="A0A1W2CE08"/>
<protein>
    <recommendedName>
        <fullName evidence="1">Polymerase/histidinol phosphatase N-terminal domain-containing protein</fullName>
    </recommendedName>
</protein>
<sequence>MMRRFVADLHVHTLLSPCAAVEMTPRNIIWHAVQHKVDIIAITDHNACDNVAAALEAAKGTDVTVLLGMEVESKEEVHLIVLFEKMRQLKAWENFTQRHMSGRLNNAERFGAQFIVDAEDNFIAEKPELLLASLTVGIAEISEQVKNIGGICIASHIDRPTYSIISQLGFIPPDVELAAVEISRNMSVEHALQRIPAIGSLPIITASDAHVMDDFVDGPKTSFYLEQPTLGEIRQALLAQNLRKVVV</sequence>
<dbReference type="Gene3D" id="3.20.20.140">
    <property type="entry name" value="Metal-dependent hydrolases"/>
    <property type="match status" value="1"/>
</dbReference>
<dbReference type="SMART" id="SM00481">
    <property type="entry name" value="POLIIIAc"/>
    <property type="match status" value="1"/>
</dbReference>